<reference evidence="18 19" key="1">
    <citation type="submission" date="2021-01" db="EMBL/GenBank/DDBJ databases">
        <title>Streptomyces acididurans sp. nov., isolated from a peat swamp forest soil.</title>
        <authorList>
            <person name="Chantavorakit T."/>
            <person name="Duangmal K."/>
        </authorList>
    </citation>
    <scope>NUCLEOTIDE SEQUENCE [LARGE SCALE GENOMIC DNA]</scope>
    <source>
        <strain evidence="18 19">KK5PA1</strain>
    </source>
</reference>
<evidence type="ECO:0000256" key="16">
    <source>
        <dbReference type="ARBA" id="ARBA00047594"/>
    </source>
</evidence>
<evidence type="ECO:0000256" key="13">
    <source>
        <dbReference type="ARBA" id="ARBA00023316"/>
    </source>
</evidence>
<feature type="transmembrane region" description="Helical" evidence="17">
    <location>
        <begin position="54"/>
        <end position="73"/>
    </location>
</feature>
<dbReference type="GO" id="GO:0050380">
    <property type="term" value="F:undecaprenyl-diphosphatase activity"/>
    <property type="evidence" value="ECO:0007669"/>
    <property type="project" value="UniProtKB-EC"/>
</dbReference>
<gene>
    <name evidence="17" type="primary">uppP</name>
    <name evidence="18" type="ORF">ITX44_04465</name>
</gene>
<accession>A0ABS2TPA3</accession>
<dbReference type="EMBL" id="JADKYB010000002">
    <property type="protein sequence ID" value="MBM9503798.1"/>
    <property type="molecule type" value="Genomic_DNA"/>
</dbReference>
<feature type="transmembrane region" description="Helical" evidence="17">
    <location>
        <begin position="226"/>
        <end position="246"/>
    </location>
</feature>
<dbReference type="HAMAP" id="MF_01006">
    <property type="entry name" value="Undec_diphosphatase"/>
    <property type="match status" value="1"/>
</dbReference>
<evidence type="ECO:0000256" key="11">
    <source>
        <dbReference type="ARBA" id="ARBA00023136"/>
    </source>
</evidence>
<evidence type="ECO:0000256" key="15">
    <source>
        <dbReference type="ARBA" id="ARBA00032932"/>
    </source>
</evidence>
<dbReference type="NCBIfam" id="NF001395">
    <property type="entry name" value="PRK00281.3-1"/>
    <property type="match status" value="1"/>
</dbReference>
<protein>
    <recommendedName>
        <fullName evidence="4 17">Undecaprenyl-diphosphatase</fullName>
        <ecNumber evidence="3 17">3.6.1.27</ecNumber>
    </recommendedName>
    <alternativeName>
        <fullName evidence="15 17">Bacitracin resistance protein</fullName>
    </alternativeName>
    <alternativeName>
        <fullName evidence="14 17">Undecaprenyl pyrophosphate phosphatase</fullName>
    </alternativeName>
</protein>
<keyword evidence="13 17" id="KW-0961">Cell wall biogenesis/degradation</keyword>
<keyword evidence="11 17" id="KW-0472">Membrane</keyword>
<keyword evidence="8 17" id="KW-0133">Cell shape</keyword>
<dbReference type="EC" id="3.6.1.27" evidence="3 17"/>
<evidence type="ECO:0000256" key="7">
    <source>
        <dbReference type="ARBA" id="ARBA00022801"/>
    </source>
</evidence>
<comment type="subcellular location">
    <subcellularLocation>
        <location evidence="1 17">Cell membrane</location>
        <topology evidence="1 17">Multi-pass membrane protein</topology>
    </subcellularLocation>
</comment>
<evidence type="ECO:0000256" key="17">
    <source>
        <dbReference type="HAMAP-Rule" id="MF_01006"/>
    </source>
</evidence>
<keyword evidence="12 17" id="KW-0046">Antibiotic resistance</keyword>
<evidence type="ECO:0000256" key="5">
    <source>
        <dbReference type="ARBA" id="ARBA00022475"/>
    </source>
</evidence>
<feature type="transmembrane region" description="Helical" evidence="17">
    <location>
        <begin position="258"/>
        <end position="276"/>
    </location>
</feature>
<keyword evidence="10 17" id="KW-1133">Transmembrane helix</keyword>
<feature type="transmembrane region" description="Helical" evidence="17">
    <location>
        <begin position="288"/>
        <end position="305"/>
    </location>
</feature>
<evidence type="ECO:0000256" key="10">
    <source>
        <dbReference type="ARBA" id="ARBA00022989"/>
    </source>
</evidence>
<evidence type="ECO:0000256" key="1">
    <source>
        <dbReference type="ARBA" id="ARBA00004651"/>
    </source>
</evidence>
<evidence type="ECO:0000313" key="19">
    <source>
        <dbReference type="Proteomes" id="UP000749040"/>
    </source>
</evidence>
<keyword evidence="6 17" id="KW-0812">Transmembrane</keyword>
<evidence type="ECO:0000256" key="12">
    <source>
        <dbReference type="ARBA" id="ARBA00023251"/>
    </source>
</evidence>
<dbReference type="PANTHER" id="PTHR30622">
    <property type="entry name" value="UNDECAPRENYL-DIPHOSPHATASE"/>
    <property type="match status" value="1"/>
</dbReference>
<evidence type="ECO:0000256" key="4">
    <source>
        <dbReference type="ARBA" id="ARBA00021581"/>
    </source>
</evidence>
<name>A0ABS2TPA3_9ACTN</name>
<comment type="caution">
    <text evidence="18">The sequence shown here is derived from an EMBL/GenBank/DDBJ whole genome shotgun (WGS) entry which is preliminary data.</text>
</comment>
<evidence type="ECO:0000256" key="2">
    <source>
        <dbReference type="ARBA" id="ARBA00010621"/>
    </source>
</evidence>
<dbReference type="InterPro" id="IPR003824">
    <property type="entry name" value="UppP"/>
</dbReference>
<dbReference type="PANTHER" id="PTHR30622:SF4">
    <property type="entry name" value="UNDECAPRENYL-DIPHOSPHATASE"/>
    <property type="match status" value="1"/>
</dbReference>
<evidence type="ECO:0000256" key="9">
    <source>
        <dbReference type="ARBA" id="ARBA00022984"/>
    </source>
</evidence>
<organism evidence="18 19">
    <name type="scientific">Actinacidiphila acididurans</name>
    <dbReference type="NCBI Taxonomy" id="2784346"/>
    <lineage>
        <taxon>Bacteria</taxon>
        <taxon>Bacillati</taxon>
        <taxon>Actinomycetota</taxon>
        <taxon>Actinomycetes</taxon>
        <taxon>Kitasatosporales</taxon>
        <taxon>Streptomycetaceae</taxon>
        <taxon>Actinacidiphila</taxon>
    </lineage>
</organism>
<evidence type="ECO:0000256" key="14">
    <source>
        <dbReference type="ARBA" id="ARBA00032707"/>
    </source>
</evidence>
<feature type="transmembrane region" description="Helical" evidence="17">
    <location>
        <begin position="130"/>
        <end position="149"/>
    </location>
</feature>
<evidence type="ECO:0000256" key="6">
    <source>
        <dbReference type="ARBA" id="ARBA00022692"/>
    </source>
</evidence>
<dbReference type="Proteomes" id="UP000749040">
    <property type="component" value="Unassembled WGS sequence"/>
</dbReference>
<comment type="catalytic activity">
    <reaction evidence="16 17">
        <text>di-trans,octa-cis-undecaprenyl diphosphate + H2O = di-trans,octa-cis-undecaprenyl phosphate + phosphate + H(+)</text>
        <dbReference type="Rhea" id="RHEA:28094"/>
        <dbReference type="ChEBI" id="CHEBI:15377"/>
        <dbReference type="ChEBI" id="CHEBI:15378"/>
        <dbReference type="ChEBI" id="CHEBI:43474"/>
        <dbReference type="ChEBI" id="CHEBI:58405"/>
        <dbReference type="ChEBI" id="CHEBI:60392"/>
        <dbReference type="EC" id="3.6.1.27"/>
    </reaction>
</comment>
<comment type="similarity">
    <text evidence="2 17">Belongs to the UppP family.</text>
</comment>
<sequence length="306" mass="32537">MSTLTYTEAVSVGLLQGVTELFPVSSLGHSILLPALLGGHWKRDLNVSADNSPYLSVLIGLHLATALALLVYFRRDWARVIGGLFSSIRRRRIETVDEKLAWMLIIATIPVGIAGLALDHVFRTALGKPVPAAIFLALNGLVLYGAELLRRGGTGRRRAGHVPAPGEEELSPDELSDRRITKLSYGQGTMIGAAQILALMPGISRSGVTISAGIFRGLSHEDSARFAFLLATPVIGAAALLKVPSLMGSEGDGIRGQVLAGSVAAFVAGYIAVRFLTRYFENRTLTPFAIYCAVAGVGSLAYLSMH</sequence>
<keyword evidence="7 17" id="KW-0378">Hydrolase</keyword>
<keyword evidence="19" id="KW-1185">Reference proteome</keyword>
<feature type="transmembrane region" description="Helical" evidence="17">
    <location>
        <begin position="100"/>
        <end position="118"/>
    </location>
</feature>
<evidence type="ECO:0000313" key="18">
    <source>
        <dbReference type="EMBL" id="MBM9503798.1"/>
    </source>
</evidence>
<evidence type="ECO:0000256" key="8">
    <source>
        <dbReference type="ARBA" id="ARBA00022960"/>
    </source>
</evidence>
<keyword evidence="9 17" id="KW-0573">Peptidoglycan synthesis</keyword>
<evidence type="ECO:0000256" key="3">
    <source>
        <dbReference type="ARBA" id="ARBA00012374"/>
    </source>
</evidence>
<comment type="miscellaneous">
    <text evidence="17">Bacitracin is thought to be involved in the inhibition of peptidoglycan synthesis by sequestering undecaprenyl diphosphate, thereby reducing the pool of lipid carrier available.</text>
</comment>
<keyword evidence="5 17" id="KW-1003">Cell membrane</keyword>
<comment type="function">
    <text evidence="17">Catalyzes the dephosphorylation of undecaprenyl diphosphate (UPP). Confers resistance to bacitracin.</text>
</comment>
<proteinExistence type="inferred from homology"/>
<dbReference type="Pfam" id="PF02673">
    <property type="entry name" value="BacA"/>
    <property type="match status" value="1"/>
</dbReference>
<dbReference type="RefSeq" id="WP_205355655.1">
    <property type="nucleotide sequence ID" value="NZ_JADKYB010000002.1"/>
</dbReference>